<evidence type="ECO:0000256" key="5">
    <source>
        <dbReference type="ARBA" id="ARBA00023002"/>
    </source>
</evidence>
<keyword evidence="10" id="KW-1185">Reference proteome</keyword>
<evidence type="ECO:0000256" key="1">
    <source>
        <dbReference type="ARBA" id="ARBA00001974"/>
    </source>
</evidence>
<dbReference type="InterPro" id="IPR017927">
    <property type="entry name" value="FAD-bd_FR_type"/>
</dbReference>
<dbReference type="PRINTS" id="PR00409">
    <property type="entry name" value="PHDIOXRDTASE"/>
</dbReference>
<accession>A0A1Q9LDB0</accession>
<dbReference type="GO" id="GO:0016491">
    <property type="term" value="F:oxidoreductase activity"/>
    <property type="evidence" value="ECO:0007669"/>
    <property type="project" value="UniProtKB-KW"/>
</dbReference>
<dbReference type="Gene3D" id="3.10.20.30">
    <property type="match status" value="1"/>
</dbReference>
<dbReference type="STRING" id="1193682.BJP25_03315"/>
<dbReference type="OrthoDB" id="3807506at2"/>
<dbReference type="Proteomes" id="UP000186040">
    <property type="component" value="Unassembled WGS sequence"/>
</dbReference>
<evidence type="ECO:0000256" key="4">
    <source>
        <dbReference type="ARBA" id="ARBA00022723"/>
    </source>
</evidence>
<evidence type="ECO:0000256" key="7">
    <source>
        <dbReference type="ARBA" id="ARBA00023014"/>
    </source>
</evidence>
<evidence type="ECO:0000313" key="9">
    <source>
        <dbReference type="EMBL" id="OLR90021.1"/>
    </source>
</evidence>
<name>A0A1Q9LDB0_9PSEU</name>
<dbReference type="GO" id="GO:0046872">
    <property type="term" value="F:metal ion binding"/>
    <property type="evidence" value="ECO:0007669"/>
    <property type="project" value="UniProtKB-KW"/>
</dbReference>
<feature type="domain" description="FAD-binding FR-type" evidence="8">
    <location>
        <begin position="44"/>
        <end position="141"/>
    </location>
</feature>
<dbReference type="InterPro" id="IPR017938">
    <property type="entry name" value="Riboflavin_synthase-like_b-brl"/>
</dbReference>
<dbReference type="PROSITE" id="PS00197">
    <property type="entry name" value="2FE2S_FER_1"/>
    <property type="match status" value="1"/>
</dbReference>
<dbReference type="CDD" id="cd06185">
    <property type="entry name" value="PDR_like"/>
    <property type="match status" value="1"/>
</dbReference>
<dbReference type="EMBL" id="MKQR01000028">
    <property type="protein sequence ID" value="OLR90021.1"/>
    <property type="molecule type" value="Genomic_DNA"/>
</dbReference>
<keyword evidence="7" id="KW-0411">Iron-sulfur</keyword>
<dbReference type="InterPro" id="IPR012675">
    <property type="entry name" value="Beta-grasp_dom_sf"/>
</dbReference>
<keyword evidence="3" id="KW-0001">2Fe-2S</keyword>
<evidence type="ECO:0000259" key="8">
    <source>
        <dbReference type="PROSITE" id="PS51384"/>
    </source>
</evidence>
<evidence type="ECO:0000256" key="2">
    <source>
        <dbReference type="ARBA" id="ARBA00022630"/>
    </source>
</evidence>
<gene>
    <name evidence="9" type="ORF">BJP25_03315</name>
</gene>
<dbReference type="RefSeq" id="WP_075978229.1">
    <property type="nucleotide sequence ID" value="NZ_MKQR01000028.1"/>
</dbReference>
<evidence type="ECO:0000256" key="3">
    <source>
        <dbReference type="ARBA" id="ARBA00022714"/>
    </source>
</evidence>
<reference evidence="9 10" key="1">
    <citation type="submission" date="2016-10" db="EMBL/GenBank/DDBJ databases">
        <title>The Draft Genome Sequence of Actinokineospora bangkokensis 44EHWT reveals the biosynthetic pathway of antifungal compounds Thailandins with unusual extender unit butylmalonyl-CoA.</title>
        <authorList>
            <person name="Greule A."/>
            <person name="Intra B."/>
            <person name="Flemming S."/>
            <person name="Rommel M.G."/>
            <person name="Panbangred W."/>
            <person name="Bechthold A."/>
        </authorList>
    </citation>
    <scope>NUCLEOTIDE SEQUENCE [LARGE SCALE GENOMIC DNA]</scope>
    <source>
        <strain evidence="9 10">44EHW</strain>
    </source>
</reference>
<dbReference type="InterPro" id="IPR001041">
    <property type="entry name" value="2Fe-2S_ferredoxin-type"/>
</dbReference>
<sequence>MTPPDLYGRPRPDRMYRLLEPVVAAHLWLSRRGVRGFRPPRPVDRDLPVRVVDRRAEADGVVSLRFAARRGALPPWRPGCHVDVVLPSGQVRQYSLCGDPGEDTYRIAVRLVGAGSREVHTALGVGTDLVLRGPRTAFPLVGPGPFLFIAGGIGITPLLPMLRTTADWRLLYAGRSRATMPFLDELAQHGPRVRVIEGQPDVPALLAGVAPHTQVYACGPPPLVDAVRAAWPGPLHSERFSPPPLVDAEPFTVRLGRSGPVIPVSGTETALTAVLRERPLRYSCRQGFCGTCRVGVLDSDVDSMLLCTDRPAGETTLDL</sequence>
<dbReference type="GO" id="GO:0051537">
    <property type="term" value="F:2 iron, 2 sulfur cluster binding"/>
    <property type="evidence" value="ECO:0007669"/>
    <property type="project" value="UniProtKB-KW"/>
</dbReference>
<keyword evidence="2" id="KW-0285">Flavoprotein</keyword>
<keyword evidence="4" id="KW-0479">Metal-binding</keyword>
<evidence type="ECO:0000313" key="10">
    <source>
        <dbReference type="Proteomes" id="UP000186040"/>
    </source>
</evidence>
<dbReference type="SUPFAM" id="SSF52343">
    <property type="entry name" value="Ferredoxin reductase-like, C-terminal NADP-linked domain"/>
    <property type="match status" value="1"/>
</dbReference>
<keyword evidence="5" id="KW-0560">Oxidoreductase</keyword>
<dbReference type="InterPro" id="IPR006058">
    <property type="entry name" value="2Fe2S_fd_BS"/>
</dbReference>
<dbReference type="Gene3D" id="3.40.50.80">
    <property type="entry name" value="Nucleotide-binding domain of ferredoxin-NADP reductase (FNR) module"/>
    <property type="match status" value="1"/>
</dbReference>
<proteinExistence type="predicted"/>
<dbReference type="InterPro" id="IPR036010">
    <property type="entry name" value="2Fe-2S_ferredoxin-like_sf"/>
</dbReference>
<dbReference type="AlphaFoldDB" id="A0A1Q9LDB0"/>
<dbReference type="InterPro" id="IPR039261">
    <property type="entry name" value="FNR_nucleotide-bd"/>
</dbReference>
<dbReference type="SUPFAM" id="SSF54292">
    <property type="entry name" value="2Fe-2S ferredoxin-like"/>
    <property type="match status" value="1"/>
</dbReference>
<dbReference type="SUPFAM" id="SSF63380">
    <property type="entry name" value="Riboflavin synthase domain-like"/>
    <property type="match status" value="1"/>
</dbReference>
<comment type="caution">
    <text evidence="9">The sequence shown here is derived from an EMBL/GenBank/DDBJ whole genome shotgun (WGS) entry which is preliminary data.</text>
</comment>
<dbReference type="PANTHER" id="PTHR47354:SF1">
    <property type="entry name" value="CARNITINE MONOOXYGENASE REDUCTASE SUBUNIT"/>
    <property type="match status" value="1"/>
</dbReference>
<dbReference type="PANTHER" id="PTHR47354">
    <property type="entry name" value="NADH OXIDOREDUCTASE HCR"/>
    <property type="match status" value="1"/>
</dbReference>
<organism evidence="9 10">
    <name type="scientific">Actinokineospora bangkokensis</name>
    <dbReference type="NCBI Taxonomy" id="1193682"/>
    <lineage>
        <taxon>Bacteria</taxon>
        <taxon>Bacillati</taxon>
        <taxon>Actinomycetota</taxon>
        <taxon>Actinomycetes</taxon>
        <taxon>Pseudonocardiales</taxon>
        <taxon>Pseudonocardiaceae</taxon>
        <taxon>Actinokineospora</taxon>
    </lineage>
</organism>
<dbReference type="PROSITE" id="PS51384">
    <property type="entry name" value="FAD_FR"/>
    <property type="match status" value="1"/>
</dbReference>
<evidence type="ECO:0000256" key="6">
    <source>
        <dbReference type="ARBA" id="ARBA00023004"/>
    </source>
</evidence>
<dbReference type="Pfam" id="PF00111">
    <property type="entry name" value="Fer2"/>
    <property type="match status" value="1"/>
</dbReference>
<dbReference type="InterPro" id="IPR050415">
    <property type="entry name" value="MRET"/>
</dbReference>
<dbReference type="Gene3D" id="2.40.30.10">
    <property type="entry name" value="Translation factors"/>
    <property type="match status" value="1"/>
</dbReference>
<dbReference type="CDD" id="cd00207">
    <property type="entry name" value="fer2"/>
    <property type="match status" value="1"/>
</dbReference>
<keyword evidence="6" id="KW-0408">Iron</keyword>
<protein>
    <recommendedName>
        <fullName evidence="8">FAD-binding FR-type domain-containing protein</fullName>
    </recommendedName>
</protein>
<comment type="cofactor">
    <cofactor evidence="1">
        <name>FAD</name>
        <dbReference type="ChEBI" id="CHEBI:57692"/>
    </cofactor>
</comment>